<name>A0A1A9Z8N4_GLOPL</name>
<proteinExistence type="predicted"/>
<sequence>MFGKLQLQLSTFSTLSLPNSSVIQESSAVISSEHDFGKTYSSTNSKDVIEATYIPQDLSISHPIDEARYNLATRIMSNGVEVIIASDKNKLDEGNSLETNPLSQSSIITQKPMTLPPSTIKNQMIIMLLSSSTTVQQNFSSKLQSETTNFTILPDADHFFTKTCLTTYTYRITYLRNSGTIVESKEKIISNIATEDRHYPEITYGQTMGMTLTRTPDLAIGVFATTYSYYNTIFDYNNNSAIITSAHTVINTITGPDDYIAYLQPIESATPVLETNTYYTKILLTNKNESGAILHTMSSILTQVIITRSLPPAHITSVVTSVVIRNVSKYLEPQPSFSLSEIQHATLSPESEDSEIDNIQFYTTSIQVEGYQAHGAENIVTKRIPHTLIHSDLMSKVRSDLHKKNNKRGVLVAMATLENGEILKITAVDIMKNSVPSYAAAVKPQASITTNSSRDAVHKNVSNEHDLTATNPHPNKNANETKYLHKNQKQNKTQLEILKQKEPKTPEHLPTNQLIQRLTILKPMFNVVAGLFQNNFGIPNRTQPIKLIQSTYAPQKKLSNENITGQMLNRTSHPLYIPILSLQNGEIKAKIENSVHQIPQSLLRKPATPNPQSPQFHNNNNWLMSPLSDKKTLASSRTKLQTPLQNGGIAIRPGEVITANSDVIVGKPNGIDRRIPLNRLINSHNIIYKQYKAPNILKNTQQISLDQNVLSHNVNVHVPPLTFNWDYDYPQRASFINGQIVERQYHHQLSVTTPSMKVYMPLEQYRRQ</sequence>
<dbReference type="VEuPathDB" id="VectorBase:GPAI007093"/>
<evidence type="ECO:0000256" key="1">
    <source>
        <dbReference type="SAM" id="MobiDB-lite"/>
    </source>
</evidence>
<dbReference type="EnsemblMetazoa" id="GPAI007093-RA">
    <property type="protein sequence ID" value="GPAI007093-PA"/>
    <property type="gene ID" value="GPAI007093"/>
</dbReference>
<feature type="compositionally biased region" description="Polar residues" evidence="1">
    <location>
        <begin position="613"/>
        <end position="623"/>
    </location>
</feature>
<feature type="region of interest" description="Disordered" evidence="1">
    <location>
        <begin position="604"/>
        <end position="624"/>
    </location>
</feature>
<evidence type="ECO:0000313" key="2">
    <source>
        <dbReference type="EnsemblMetazoa" id="GPAI007093-PA"/>
    </source>
</evidence>
<reference evidence="3" key="1">
    <citation type="submission" date="2014-03" db="EMBL/GenBank/DDBJ databases">
        <authorList>
            <person name="Aksoy S."/>
            <person name="Warren W."/>
            <person name="Wilson R.K."/>
        </authorList>
    </citation>
    <scope>NUCLEOTIDE SEQUENCE [LARGE SCALE GENOMIC DNA]</scope>
    <source>
        <strain evidence="3">IAEA</strain>
    </source>
</reference>
<evidence type="ECO:0000313" key="3">
    <source>
        <dbReference type="Proteomes" id="UP000092445"/>
    </source>
</evidence>
<accession>A0A1A9Z8N4</accession>
<dbReference type="STRING" id="7398.A0A1A9Z8N4"/>
<dbReference type="Proteomes" id="UP000092445">
    <property type="component" value="Unassembled WGS sequence"/>
</dbReference>
<dbReference type="AlphaFoldDB" id="A0A1A9Z8N4"/>
<evidence type="ECO:0008006" key="4">
    <source>
        <dbReference type="Google" id="ProtNLM"/>
    </source>
</evidence>
<keyword evidence="3" id="KW-1185">Reference proteome</keyword>
<protein>
    <recommendedName>
        <fullName evidence="4">DUF4758 domain-containing protein</fullName>
    </recommendedName>
</protein>
<reference evidence="2" key="2">
    <citation type="submission" date="2020-05" db="UniProtKB">
        <authorList>
            <consortium name="EnsemblMetazoa"/>
        </authorList>
    </citation>
    <scope>IDENTIFICATION</scope>
    <source>
        <strain evidence="2">IAEA</strain>
    </source>
</reference>
<organism evidence="2 3">
    <name type="scientific">Glossina pallidipes</name>
    <name type="common">Tsetse fly</name>
    <dbReference type="NCBI Taxonomy" id="7398"/>
    <lineage>
        <taxon>Eukaryota</taxon>
        <taxon>Metazoa</taxon>
        <taxon>Ecdysozoa</taxon>
        <taxon>Arthropoda</taxon>
        <taxon>Hexapoda</taxon>
        <taxon>Insecta</taxon>
        <taxon>Pterygota</taxon>
        <taxon>Neoptera</taxon>
        <taxon>Endopterygota</taxon>
        <taxon>Diptera</taxon>
        <taxon>Brachycera</taxon>
        <taxon>Muscomorpha</taxon>
        <taxon>Hippoboscoidea</taxon>
        <taxon>Glossinidae</taxon>
        <taxon>Glossina</taxon>
    </lineage>
</organism>